<comment type="caution">
    <text evidence="1">The sequence shown here is derived from an EMBL/GenBank/DDBJ whole genome shotgun (WGS) entry which is preliminary data.</text>
</comment>
<reference evidence="1 2" key="1">
    <citation type="submission" date="2020-08" db="EMBL/GenBank/DDBJ databases">
        <title>Genomic Encyclopedia of Type Strains, Phase IV (KMG-IV): sequencing the most valuable type-strain genomes for metagenomic binning, comparative biology and taxonomic classification.</title>
        <authorList>
            <person name="Goeker M."/>
        </authorList>
    </citation>
    <scope>NUCLEOTIDE SEQUENCE [LARGE SCALE GENOMIC DNA]</scope>
    <source>
        <strain evidence="1 2">DSM 100397</strain>
    </source>
</reference>
<protein>
    <submittedName>
        <fullName evidence="1">Uncharacterized protein</fullName>
    </submittedName>
</protein>
<dbReference type="EMBL" id="JACJIS010000001">
    <property type="protein sequence ID" value="MBA9073138.1"/>
    <property type="molecule type" value="Genomic_DNA"/>
</dbReference>
<keyword evidence="2" id="KW-1185">Reference proteome</keyword>
<organism evidence="1 2">
    <name type="scientific">Flavobacterium gossypii</name>
    <dbReference type="NCBI Taxonomy" id="1646119"/>
    <lineage>
        <taxon>Bacteria</taxon>
        <taxon>Pseudomonadati</taxon>
        <taxon>Bacteroidota</taxon>
        <taxon>Flavobacteriia</taxon>
        <taxon>Flavobacteriales</taxon>
        <taxon>Flavobacteriaceae</taxon>
        <taxon>Flavobacterium</taxon>
    </lineage>
</organism>
<evidence type="ECO:0000313" key="2">
    <source>
        <dbReference type="Proteomes" id="UP000555003"/>
    </source>
</evidence>
<proteinExistence type="predicted"/>
<name>A0ABR6DN78_9FLAO</name>
<dbReference type="Proteomes" id="UP000555003">
    <property type="component" value="Unassembled WGS sequence"/>
</dbReference>
<sequence>MSHNFTARIATVRMDIVAVIVTKDKAGLKGMVSKNFREIKPTAYAFKK</sequence>
<gene>
    <name evidence="1" type="ORF">GGR22_001264</name>
</gene>
<accession>A0ABR6DN78</accession>
<evidence type="ECO:0000313" key="1">
    <source>
        <dbReference type="EMBL" id="MBA9073138.1"/>
    </source>
</evidence>